<sequence>MEVGACQGASSSGPRSKRRLFIASGTLSGGGDSSPADPGWPPVTWKGSAPARGYSRLRFRPACGPGWPADVAVFPNFIYFYFFSCCSKLNKMQTHVLNRPTA</sequence>
<name>A0A7I8IGV1_SPIIN</name>
<dbReference type="EMBL" id="CACRZD030000003">
    <property type="protein sequence ID" value="CAA6657099.1"/>
    <property type="molecule type" value="Genomic_DNA"/>
</dbReference>
<feature type="region of interest" description="Disordered" evidence="1">
    <location>
        <begin position="24"/>
        <end position="44"/>
    </location>
</feature>
<dbReference type="Proteomes" id="UP001189122">
    <property type="component" value="Unassembled WGS sequence"/>
</dbReference>
<dbReference type="EMBL" id="LR743590">
    <property type="protein sequence ID" value="CAA2617403.1"/>
    <property type="molecule type" value="Genomic_DNA"/>
</dbReference>
<organism evidence="2">
    <name type="scientific">Spirodela intermedia</name>
    <name type="common">Intermediate duckweed</name>
    <dbReference type="NCBI Taxonomy" id="51605"/>
    <lineage>
        <taxon>Eukaryota</taxon>
        <taxon>Viridiplantae</taxon>
        <taxon>Streptophyta</taxon>
        <taxon>Embryophyta</taxon>
        <taxon>Tracheophyta</taxon>
        <taxon>Spermatophyta</taxon>
        <taxon>Magnoliopsida</taxon>
        <taxon>Liliopsida</taxon>
        <taxon>Araceae</taxon>
        <taxon>Lemnoideae</taxon>
        <taxon>Spirodela</taxon>
    </lineage>
</organism>
<evidence type="ECO:0000313" key="2">
    <source>
        <dbReference type="EMBL" id="CAA2617403.1"/>
    </source>
</evidence>
<gene>
    <name evidence="2" type="ORF">SI7747_03003569</name>
</gene>
<proteinExistence type="predicted"/>
<evidence type="ECO:0000256" key="1">
    <source>
        <dbReference type="SAM" id="MobiDB-lite"/>
    </source>
</evidence>
<accession>A0A7I8IGV1</accession>
<reference evidence="2 3" key="1">
    <citation type="submission" date="2019-12" db="EMBL/GenBank/DDBJ databases">
        <authorList>
            <person name="Scholz U."/>
            <person name="Mascher M."/>
            <person name="Fiebig A."/>
        </authorList>
    </citation>
    <scope>NUCLEOTIDE SEQUENCE</scope>
</reference>
<evidence type="ECO:0000313" key="3">
    <source>
        <dbReference type="Proteomes" id="UP001189122"/>
    </source>
</evidence>
<dbReference type="AlphaFoldDB" id="A0A7I8IGV1"/>
<keyword evidence="3" id="KW-1185">Reference proteome</keyword>
<protein>
    <submittedName>
        <fullName evidence="2">Uncharacterized protein</fullName>
    </submittedName>
</protein>